<comment type="caution">
    <text evidence="2">The sequence shown here is derived from an EMBL/GenBank/DDBJ whole genome shotgun (WGS) entry which is preliminary data.</text>
</comment>
<dbReference type="Gene3D" id="2.40.33.20">
    <property type="entry name" value="PK beta-barrel domain-like"/>
    <property type="match status" value="1"/>
</dbReference>
<reference evidence="2 3" key="1">
    <citation type="submission" date="2021-07" db="EMBL/GenBank/DDBJ databases">
        <title>Sphingomonas sp.</title>
        <authorList>
            <person name="Feng G."/>
            <person name="Li J."/>
            <person name="Pan M."/>
        </authorList>
    </citation>
    <scope>NUCLEOTIDE SEQUENCE [LARGE SCALE GENOMIC DNA]</scope>
    <source>
        <strain evidence="2 3">RRHST34</strain>
    </source>
</reference>
<accession>A0ABS7BJL5</accession>
<dbReference type="InterPro" id="IPR052716">
    <property type="entry name" value="MOSC_domain"/>
</dbReference>
<keyword evidence="3" id="KW-1185">Reference proteome</keyword>
<organism evidence="2 3">
    <name type="scientific">Sphingomonas citri</name>
    <dbReference type="NCBI Taxonomy" id="2862499"/>
    <lineage>
        <taxon>Bacteria</taxon>
        <taxon>Pseudomonadati</taxon>
        <taxon>Pseudomonadota</taxon>
        <taxon>Alphaproteobacteria</taxon>
        <taxon>Sphingomonadales</taxon>
        <taxon>Sphingomonadaceae</taxon>
        <taxon>Sphingomonas</taxon>
    </lineage>
</organism>
<sequence length="176" mass="19137">MTGVLLGIARHARSRAPVETVARVEVSLARGVHGDFRGAMRGKPYKRQVTLIERGDWEAAMRLVGHTIDWTERRANLLVDALDLPQRAGVVLRIGADVLLEITRECDPCERMEALASGLKQAMTPDWRGGACAMVIQGGTIAVGDRIRIEDSWPSLFERSMISATSPASGSSSART</sequence>
<dbReference type="PANTHER" id="PTHR36930:SF1">
    <property type="entry name" value="MOSC DOMAIN-CONTAINING PROTEIN"/>
    <property type="match status" value="1"/>
</dbReference>
<feature type="domain" description="MOSC" evidence="1">
    <location>
        <begin position="16"/>
        <end position="150"/>
    </location>
</feature>
<dbReference type="EMBL" id="JAHXZN010000001">
    <property type="protein sequence ID" value="MBW6529798.1"/>
    <property type="molecule type" value="Genomic_DNA"/>
</dbReference>
<dbReference type="SUPFAM" id="SSF50800">
    <property type="entry name" value="PK beta-barrel domain-like"/>
    <property type="match status" value="1"/>
</dbReference>
<protein>
    <submittedName>
        <fullName evidence="2">MOSC domain-containing protein</fullName>
    </submittedName>
</protein>
<dbReference type="Proteomes" id="UP000759103">
    <property type="component" value="Unassembled WGS sequence"/>
</dbReference>
<proteinExistence type="predicted"/>
<evidence type="ECO:0000313" key="3">
    <source>
        <dbReference type="Proteomes" id="UP000759103"/>
    </source>
</evidence>
<dbReference type="PROSITE" id="PS51340">
    <property type="entry name" value="MOSC"/>
    <property type="match status" value="1"/>
</dbReference>
<evidence type="ECO:0000259" key="1">
    <source>
        <dbReference type="PROSITE" id="PS51340"/>
    </source>
</evidence>
<dbReference type="Pfam" id="PF03473">
    <property type="entry name" value="MOSC"/>
    <property type="match status" value="1"/>
</dbReference>
<name>A0ABS7BJL5_9SPHN</name>
<gene>
    <name evidence="2" type="ORF">KZ820_03535</name>
</gene>
<dbReference type="InterPro" id="IPR011037">
    <property type="entry name" value="Pyrv_Knase-like_insert_dom_sf"/>
</dbReference>
<dbReference type="InterPro" id="IPR005302">
    <property type="entry name" value="MoCF_Sase_C"/>
</dbReference>
<dbReference type="RefSeq" id="WP_219747280.1">
    <property type="nucleotide sequence ID" value="NZ_JAHXZN010000001.1"/>
</dbReference>
<dbReference type="PANTHER" id="PTHR36930">
    <property type="entry name" value="METAL-SULFUR CLUSTER BIOSYNTHESIS PROTEINS YUAD-RELATED"/>
    <property type="match status" value="1"/>
</dbReference>
<evidence type="ECO:0000313" key="2">
    <source>
        <dbReference type="EMBL" id="MBW6529798.1"/>
    </source>
</evidence>